<evidence type="ECO:0000256" key="4">
    <source>
        <dbReference type="ARBA" id="ARBA00023040"/>
    </source>
</evidence>
<feature type="domain" description="G-protein coupled receptors family 1 profile" evidence="9">
    <location>
        <begin position="28"/>
        <end position="229"/>
    </location>
</feature>
<dbReference type="SUPFAM" id="SSF81321">
    <property type="entry name" value="Family A G protein-coupled receptor-like"/>
    <property type="match status" value="1"/>
</dbReference>
<name>A0A8C2TEU9_COTJA</name>
<feature type="transmembrane region" description="Helical" evidence="8">
    <location>
        <begin position="69"/>
        <end position="91"/>
    </location>
</feature>
<dbReference type="AlphaFoldDB" id="A0A8C2TEU9"/>
<dbReference type="GO" id="GO:0004930">
    <property type="term" value="F:G protein-coupled receptor activity"/>
    <property type="evidence" value="ECO:0007669"/>
    <property type="project" value="UniProtKB-KW"/>
</dbReference>
<sequence length="297" mass="33232">MDKLHHHLTHSTPELCSYPVLRLTLIHDGFLSVTLPVMYSLIFAIGLLSNVLALWVFSHSMQRQTSITVYMRNLALSDLLLALCLPFRIIIRPLQKYRIHTSCDHKCFHFRSKSTTAAALNMAAVAAFFIVLLLFLYFYGKIFAKLHQVSSMKAQQLNKKTSMRAITKTFVVLIIFIVCFTPYHTVRIPYILAQIGAISSLPWKQGLHLANELVLCISALNSCLDPIIFFFLSSSFRRAVLCTIQGRLKGALLSNQGRLTPSPGNGISSLQIGFTSVQVEMRGSAVTEVVEKANEEA</sequence>
<dbReference type="InterPro" id="IPR047160">
    <property type="entry name" value="GP183-like"/>
</dbReference>
<evidence type="ECO:0000256" key="6">
    <source>
        <dbReference type="ARBA" id="ARBA00023170"/>
    </source>
</evidence>
<dbReference type="InterPro" id="IPR000276">
    <property type="entry name" value="GPCR_Rhodpsn"/>
</dbReference>
<proteinExistence type="predicted"/>
<dbReference type="PROSITE" id="PS50262">
    <property type="entry name" value="G_PROTEIN_RECEP_F1_2"/>
    <property type="match status" value="1"/>
</dbReference>
<evidence type="ECO:0000259" key="9">
    <source>
        <dbReference type="PROSITE" id="PS50262"/>
    </source>
</evidence>
<keyword evidence="11" id="KW-1185">Reference proteome</keyword>
<evidence type="ECO:0000256" key="5">
    <source>
        <dbReference type="ARBA" id="ARBA00023136"/>
    </source>
</evidence>
<comment type="subcellular location">
    <subcellularLocation>
        <location evidence="1">Membrane</location>
        <topology evidence="1">Multi-pass membrane protein</topology>
    </subcellularLocation>
</comment>
<reference evidence="10" key="2">
    <citation type="submission" date="2025-08" db="UniProtKB">
        <authorList>
            <consortium name="Ensembl"/>
        </authorList>
    </citation>
    <scope>IDENTIFICATION</scope>
</reference>
<evidence type="ECO:0000256" key="8">
    <source>
        <dbReference type="SAM" id="Phobius"/>
    </source>
</evidence>
<dbReference type="Proteomes" id="UP000694412">
    <property type="component" value="Chromosome 4"/>
</dbReference>
<keyword evidence="3 8" id="KW-1133">Transmembrane helix</keyword>
<reference evidence="10" key="1">
    <citation type="submission" date="2015-11" db="EMBL/GenBank/DDBJ databases">
        <authorList>
            <consortium name="International Coturnix japonica Genome Analysis Consortium"/>
            <person name="Warren W."/>
            <person name="Burt D.W."/>
            <person name="Antin P.B."/>
            <person name="Lanford R."/>
            <person name="Gros J."/>
            <person name="Wilson R.K."/>
        </authorList>
    </citation>
    <scope>NUCLEOTIDE SEQUENCE [LARGE SCALE GENOMIC DNA]</scope>
</reference>
<dbReference type="InterPro" id="IPR017452">
    <property type="entry name" value="GPCR_Rhodpsn_7TM"/>
</dbReference>
<evidence type="ECO:0000256" key="3">
    <source>
        <dbReference type="ARBA" id="ARBA00022989"/>
    </source>
</evidence>
<dbReference type="GO" id="GO:0008142">
    <property type="term" value="F:oxysterol binding"/>
    <property type="evidence" value="ECO:0007669"/>
    <property type="project" value="InterPro"/>
</dbReference>
<evidence type="ECO:0000256" key="7">
    <source>
        <dbReference type="ARBA" id="ARBA00023224"/>
    </source>
</evidence>
<dbReference type="Gene3D" id="1.20.1070.10">
    <property type="entry name" value="Rhodopsin 7-helix transmembrane proteins"/>
    <property type="match status" value="2"/>
</dbReference>
<keyword evidence="7" id="KW-0807">Transducer</keyword>
<feature type="transmembrane region" description="Helical" evidence="8">
    <location>
        <begin position="118"/>
        <end position="144"/>
    </location>
</feature>
<feature type="transmembrane region" description="Helical" evidence="8">
    <location>
        <begin position="37"/>
        <end position="57"/>
    </location>
</feature>
<evidence type="ECO:0000313" key="10">
    <source>
        <dbReference type="Ensembl" id="ENSCJPP00005012695.1"/>
    </source>
</evidence>
<evidence type="ECO:0000313" key="11">
    <source>
        <dbReference type="Proteomes" id="UP000694412"/>
    </source>
</evidence>
<keyword evidence="6" id="KW-0675">Receptor</keyword>
<dbReference type="Ensembl" id="ENSCJPT00005018331.1">
    <property type="protein sequence ID" value="ENSCJPP00005012695.1"/>
    <property type="gene ID" value="ENSCJPG00005010781.1"/>
</dbReference>
<feature type="transmembrane region" description="Helical" evidence="8">
    <location>
        <begin position="165"/>
        <end position="183"/>
    </location>
</feature>
<protein>
    <recommendedName>
        <fullName evidence="9">G-protein coupled receptors family 1 profile domain-containing protein</fullName>
    </recommendedName>
</protein>
<dbReference type="GO" id="GO:0016020">
    <property type="term" value="C:membrane"/>
    <property type="evidence" value="ECO:0007669"/>
    <property type="project" value="UniProtKB-SubCell"/>
</dbReference>
<accession>A0A8C2TEU9</accession>
<dbReference type="PANTHER" id="PTHR24237">
    <property type="entry name" value="G-PROTEIN COUPLED RECEPTOR"/>
    <property type="match status" value="1"/>
</dbReference>
<reference evidence="10" key="3">
    <citation type="submission" date="2025-09" db="UniProtKB">
        <authorList>
            <consortium name="Ensembl"/>
        </authorList>
    </citation>
    <scope>IDENTIFICATION</scope>
</reference>
<dbReference type="Pfam" id="PF00001">
    <property type="entry name" value="7tm_1"/>
    <property type="match status" value="1"/>
</dbReference>
<dbReference type="GeneTree" id="ENSGT01110000267167"/>
<evidence type="ECO:0000256" key="1">
    <source>
        <dbReference type="ARBA" id="ARBA00004141"/>
    </source>
</evidence>
<keyword evidence="2 8" id="KW-0812">Transmembrane</keyword>
<evidence type="ECO:0000256" key="2">
    <source>
        <dbReference type="ARBA" id="ARBA00022692"/>
    </source>
</evidence>
<dbReference type="PRINTS" id="PR00237">
    <property type="entry name" value="GPCRRHODOPSN"/>
</dbReference>
<organism evidence="10 11">
    <name type="scientific">Coturnix japonica</name>
    <name type="common">Japanese quail</name>
    <name type="synonym">Coturnix coturnix japonica</name>
    <dbReference type="NCBI Taxonomy" id="93934"/>
    <lineage>
        <taxon>Eukaryota</taxon>
        <taxon>Metazoa</taxon>
        <taxon>Chordata</taxon>
        <taxon>Craniata</taxon>
        <taxon>Vertebrata</taxon>
        <taxon>Euteleostomi</taxon>
        <taxon>Archelosauria</taxon>
        <taxon>Archosauria</taxon>
        <taxon>Dinosauria</taxon>
        <taxon>Saurischia</taxon>
        <taxon>Theropoda</taxon>
        <taxon>Coelurosauria</taxon>
        <taxon>Aves</taxon>
        <taxon>Neognathae</taxon>
        <taxon>Galloanserae</taxon>
        <taxon>Galliformes</taxon>
        <taxon>Phasianidae</taxon>
        <taxon>Perdicinae</taxon>
        <taxon>Coturnix</taxon>
    </lineage>
</organism>
<feature type="transmembrane region" description="Helical" evidence="8">
    <location>
        <begin position="209"/>
        <end position="232"/>
    </location>
</feature>
<keyword evidence="4" id="KW-0297">G-protein coupled receptor</keyword>
<keyword evidence="5 8" id="KW-0472">Membrane</keyword>
<dbReference type="PANTHER" id="PTHR24237:SF14">
    <property type="entry name" value="G-PROTEIN COUPLED RECEPTORS FAMILY 1 PROFILE DOMAIN-CONTAINING PROTEIN"/>
    <property type="match status" value="1"/>
</dbReference>